<dbReference type="Gene3D" id="3.30.40.10">
    <property type="entry name" value="Zinc/RING finger domain, C3HC4 (zinc finger)"/>
    <property type="match status" value="1"/>
</dbReference>
<dbReference type="EC" id="2.3.2.27" evidence="11"/>
<evidence type="ECO:0000256" key="2">
    <source>
        <dbReference type="ARBA" id="ARBA00004308"/>
    </source>
</evidence>
<proteinExistence type="predicted"/>
<evidence type="ECO:0000313" key="14">
    <source>
        <dbReference type="EMBL" id="KAI0500621.1"/>
    </source>
</evidence>
<name>A0A8T3AWY1_DENNO</name>
<dbReference type="GO" id="GO:0005789">
    <property type="term" value="C:endoplasmic reticulum membrane"/>
    <property type="evidence" value="ECO:0007669"/>
    <property type="project" value="UniProtKB-SubCell"/>
</dbReference>
<accession>A0A8T3AWY1</accession>
<dbReference type="Pfam" id="PF13923">
    <property type="entry name" value="zf-C3HC4_2"/>
    <property type="match status" value="1"/>
</dbReference>
<evidence type="ECO:0000256" key="4">
    <source>
        <dbReference type="ARBA" id="ARBA00022679"/>
    </source>
</evidence>
<keyword evidence="9" id="KW-0472">Membrane</keyword>
<keyword evidence="6 10" id="KW-0863">Zinc-finger</keyword>
<dbReference type="PROSITE" id="PS50089">
    <property type="entry name" value="ZF_RING_2"/>
    <property type="match status" value="1"/>
</dbReference>
<evidence type="ECO:0000256" key="11">
    <source>
        <dbReference type="RuleBase" id="RU369090"/>
    </source>
</evidence>
<dbReference type="SMR" id="A0A8T3AWY1"/>
<dbReference type="EMBL" id="JAGYWB010000013">
    <property type="protein sequence ID" value="KAI0500621.1"/>
    <property type="molecule type" value="Genomic_DNA"/>
</dbReference>
<evidence type="ECO:0000256" key="7">
    <source>
        <dbReference type="ARBA" id="ARBA00022786"/>
    </source>
</evidence>
<keyword evidence="5 11" id="KW-0479">Metal-binding</keyword>
<evidence type="ECO:0000256" key="9">
    <source>
        <dbReference type="ARBA" id="ARBA00023136"/>
    </source>
</evidence>
<reference evidence="14" key="1">
    <citation type="journal article" date="2022" name="Front. Genet.">
        <title>Chromosome-Scale Assembly of the Dendrobium nobile Genome Provides Insights Into the Molecular Mechanism of the Biosynthesis of the Medicinal Active Ingredient of Dendrobium.</title>
        <authorList>
            <person name="Xu Q."/>
            <person name="Niu S.-C."/>
            <person name="Li K.-L."/>
            <person name="Zheng P.-J."/>
            <person name="Zhang X.-J."/>
            <person name="Jia Y."/>
            <person name="Liu Y."/>
            <person name="Niu Y.-X."/>
            <person name="Yu L.-H."/>
            <person name="Chen D.-F."/>
            <person name="Zhang G.-Q."/>
        </authorList>
    </citation>
    <scope>NUCLEOTIDE SEQUENCE</scope>
    <source>
        <tissue evidence="14">Leaf</tissue>
    </source>
</reference>
<feature type="region of interest" description="Disordered" evidence="12">
    <location>
        <begin position="527"/>
        <end position="578"/>
    </location>
</feature>
<dbReference type="SMART" id="SM00184">
    <property type="entry name" value="RING"/>
    <property type="match status" value="1"/>
</dbReference>
<feature type="compositionally biased region" description="Polar residues" evidence="12">
    <location>
        <begin position="171"/>
        <end position="183"/>
    </location>
</feature>
<keyword evidence="15" id="KW-1185">Reference proteome</keyword>
<evidence type="ECO:0000256" key="6">
    <source>
        <dbReference type="ARBA" id="ARBA00022771"/>
    </source>
</evidence>
<dbReference type="InterPro" id="IPR001841">
    <property type="entry name" value="Znf_RING"/>
</dbReference>
<comment type="pathway">
    <text evidence="3 11">Protein modification; protein ubiquitination.</text>
</comment>
<feature type="compositionally biased region" description="Low complexity" evidence="12">
    <location>
        <begin position="556"/>
        <end position="568"/>
    </location>
</feature>
<dbReference type="InterPro" id="IPR013083">
    <property type="entry name" value="Znf_RING/FYVE/PHD"/>
</dbReference>
<dbReference type="AlphaFoldDB" id="A0A8T3AWY1"/>
<evidence type="ECO:0000256" key="3">
    <source>
        <dbReference type="ARBA" id="ARBA00004906"/>
    </source>
</evidence>
<feature type="region of interest" description="Disordered" evidence="12">
    <location>
        <begin position="51"/>
        <end position="71"/>
    </location>
</feature>
<dbReference type="CDD" id="cd16745">
    <property type="entry name" value="RING-HC_AtRMA-like"/>
    <property type="match status" value="1"/>
</dbReference>
<protein>
    <recommendedName>
        <fullName evidence="11">E3 ubiquitin-protein ligase RMA</fullName>
        <ecNumber evidence="11">2.3.2.27</ecNumber>
    </recommendedName>
    <alternativeName>
        <fullName evidence="11">Protein RING membrane-anchor</fullName>
    </alternativeName>
    <alternativeName>
        <fullName evidence="11">RING-type E3 ubiquitin transferase RMA</fullName>
    </alternativeName>
</protein>
<dbReference type="OrthoDB" id="6270329at2759"/>
<evidence type="ECO:0000256" key="5">
    <source>
        <dbReference type="ARBA" id="ARBA00022723"/>
    </source>
</evidence>
<dbReference type="Proteomes" id="UP000829196">
    <property type="component" value="Unassembled WGS sequence"/>
</dbReference>
<evidence type="ECO:0000259" key="13">
    <source>
        <dbReference type="PROSITE" id="PS50089"/>
    </source>
</evidence>
<dbReference type="GO" id="GO:0061630">
    <property type="term" value="F:ubiquitin protein ligase activity"/>
    <property type="evidence" value="ECO:0007669"/>
    <property type="project" value="UniProtKB-UniRule"/>
</dbReference>
<dbReference type="GO" id="GO:0008270">
    <property type="term" value="F:zinc ion binding"/>
    <property type="evidence" value="ECO:0007669"/>
    <property type="project" value="UniProtKB-KW"/>
</dbReference>
<keyword evidence="4 11" id="KW-0808">Transferase</keyword>
<dbReference type="InterPro" id="IPR045103">
    <property type="entry name" value="RNF5/RNF185-like"/>
</dbReference>
<comment type="caution">
    <text evidence="14">The sequence shown here is derived from an EMBL/GenBank/DDBJ whole genome shotgun (WGS) entry which is preliminary data.</text>
</comment>
<dbReference type="SUPFAM" id="SSF57850">
    <property type="entry name" value="RING/U-box"/>
    <property type="match status" value="1"/>
</dbReference>
<feature type="region of interest" description="Disordered" evidence="12">
    <location>
        <begin position="164"/>
        <end position="184"/>
    </location>
</feature>
<feature type="region of interest" description="Disordered" evidence="12">
    <location>
        <begin position="273"/>
        <end position="293"/>
    </location>
</feature>
<dbReference type="GO" id="GO:0006511">
    <property type="term" value="P:ubiquitin-dependent protein catabolic process"/>
    <property type="evidence" value="ECO:0007669"/>
    <property type="project" value="UniProtKB-UniRule"/>
</dbReference>
<comment type="domain">
    <text evidence="11">The RING-type zinc finger domain is responsible for E3 ligase activity.</text>
</comment>
<keyword evidence="7 11" id="KW-0833">Ubl conjugation pathway</keyword>
<feature type="domain" description="RING-type" evidence="13">
    <location>
        <begin position="307"/>
        <end position="348"/>
    </location>
</feature>
<comment type="subcellular location">
    <subcellularLocation>
        <location evidence="2">Endomembrane system</location>
    </subcellularLocation>
    <subcellularLocation>
        <location evidence="11">Endoplasmic reticulum membrane</location>
        <topology evidence="11">Single-pass type IV membrane protein</topology>
    </subcellularLocation>
</comment>
<keyword evidence="8 11" id="KW-0862">Zinc</keyword>
<dbReference type="PROSITE" id="PS00518">
    <property type="entry name" value="ZF_RING_1"/>
    <property type="match status" value="1"/>
</dbReference>
<feature type="region of interest" description="Disordered" evidence="12">
    <location>
        <begin position="368"/>
        <end position="389"/>
    </location>
</feature>
<organism evidence="14 15">
    <name type="scientific">Dendrobium nobile</name>
    <name type="common">Orchid</name>
    <dbReference type="NCBI Taxonomy" id="94219"/>
    <lineage>
        <taxon>Eukaryota</taxon>
        <taxon>Viridiplantae</taxon>
        <taxon>Streptophyta</taxon>
        <taxon>Embryophyta</taxon>
        <taxon>Tracheophyta</taxon>
        <taxon>Spermatophyta</taxon>
        <taxon>Magnoliopsida</taxon>
        <taxon>Liliopsida</taxon>
        <taxon>Asparagales</taxon>
        <taxon>Orchidaceae</taxon>
        <taxon>Epidendroideae</taxon>
        <taxon>Malaxideae</taxon>
        <taxon>Dendrobiinae</taxon>
        <taxon>Dendrobium</taxon>
    </lineage>
</organism>
<evidence type="ECO:0000313" key="15">
    <source>
        <dbReference type="Proteomes" id="UP000829196"/>
    </source>
</evidence>
<comment type="catalytic activity">
    <reaction evidence="1 11">
        <text>S-ubiquitinyl-[E2 ubiquitin-conjugating enzyme]-L-cysteine + [acceptor protein]-L-lysine = [E2 ubiquitin-conjugating enzyme]-L-cysteine + N(6)-ubiquitinyl-[acceptor protein]-L-lysine.</text>
        <dbReference type="EC" id="2.3.2.27"/>
    </reaction>
</comment>
<evidence type="ECO:0000256" key="8">
    <source>
        <dbReference type="ARBA" id="ARBA00022833"/>
    </source>
</evidence>
<evidence type="ECO:0000256" key="1">
    <source>
        <dbReference type="ARBA" id="ARBA00000900"/>
    </source>
</evidence>
<evidence type="ECO:0000256" key="10">
    <source>
        <dbReference type="PROSITE-ProRule" id="PRU00175"/>
    </source>
</evidence>
<comment type="function">
    <text evidence="11">E3 ubiquitin-protein ligase.</text>
</comment>
<sequence>MADEENERRPATMDVNLYLCLPRSLRLRILELGSEASDLSLSPLPLLGSSYSSESRAPEATSVEMEASDSHAPHSSTHAFIAEADVPSAGPWQPAVEDPIPPRCLGYEPTCAQETEGQIILYSPSNAQVLQTDQVVVEPAERDGEYDASIDDILGLHFVDDNSARDDASLTPYSPSYNPASADSHNEENFHTILSLLSQNRSELYSRADGSSSQQDLLQCPDGFRRLIESHGWREISLGESLSRRSERTDFARHSLPSPEQLMLEIMNPQQSLATTGKQKAPAEVVTSESSEKEAEEKNKCATNFDCYICFDIAKDPVVTSCGHLFCWPCLYQGLHLHSDHKECPVCKGEVSEANITPIYGRGCSRSDIENKDEKNSASGLSIPPRPRGNRLESWRQHFYQISQRVGEEITYSWTHFLNYQIPISATSMARRVQRERGITVGGASTAERRIPSDVASVLRDGGTESIHNEIDAGQDLHCFPANDSLDAMDSDIGRAIERFIENTNFYGSSSSFNALDDQAPASSTMAVISSESSARDASAEPNNAGSSRPYRRIEGSISSGSSDDGGSLHACKRRRLH</sequence>
<keyword evidence="11" id="KW-0256">Endoplasmic reticulum</keyword>
<evidence type="ECO:0000256" key="12">
    <source>
        <dbReference type="SAM" id="MobiDB-lite"/>
    </source>
</evidence>
<dbReference type="PANTHER" id="PTHR12313">
    <property type="entry name" value="E3 UBIQUITIN-PROTEIN LIGASE RNF5-RELATED"/>
    <property type="match status" value="1"/>
</dbReference>
<gene>
    <name evidence="14" type="ORF">KFK09_018835</name>
</gene>
<dbReference type="InterPro" id="IPR017907">
    <property type="entry name" value="Znf_RING_CS"/>
</dbReference>